<gene>
    <name evidence="8" type="primary">fliQ_2</name>
    <name evidence="8" type="ORF">Mal4_50500</name>
</gene>
<sequence>MSLMTDIFREAIWTALALAAPVLLAILVVALVINIVQTAMQLQDPTLNLVPRLVAAAVTVLALLPWLLDRLTEYSADLYRNVTLGG</sequence>
<dbReference type="GO" id="GO:0005886">
    <property type="term" value="C:plasma membrane"/>
    <property type="evidence" value="ECO:0007669"/>
    <property type="project" value="UniProtKB-SubCell"/>
</dbReference>
<keyword evidence="4 7" id="KW-0812">Transmembrane</keyword>
<feature type="transmembrane region" description="Helical" evidence="7">
    <location>
        <begin position="12"/>
        <end position="37"/>
    </location>
</feature>
<dbReference type="PANTHER" id="PTHR34040">
    <property type="entry name" value="FLAGELLAR BIOSYNTHETIC PROTEIN FLIQ"/>
    <property type="match status" value="1"/>
</dbReference>
<dbReference type="GO" id="GO:0009306">
    <property type="term" value="P:protein secretion"/>
    <property type="evidence" value="ECO:0007669"/>
    <property type="project" value="InterPro"/>
</dbReference>
<evidence type="ECO:0000256" key="4">
    <source>
        <dbReference type="ARBA" id="ARBA00022692"/>
    </source>
</evidence>
<reference evidence="8 9" key="1">
    <citation type="submission" date="2019-02" db="EMBL/GenBank/DDBJ databases">
        <title>Deep-cultivation of Planctomycetes and their phenomic and genomic characterization uncovers novel biology.</title>
        <authorList>
            <person name="Wiegand S."/>
            <person name="Jogler M."/>
            <person name="Boedeker C."/>
            <person name="Pinto D."/>
            <person name="Vollmers J."/>
            <person name="Rivas-Marin E."/>
            <person name="Kohn T."/>
            <person name="Peeters S.H."/>
            <person name="Heuer A."/>
            <person name="Rast P."/>
            <person name="Oberbeckmann S."/>
            <person name="Bunk B."/>
            <person name="Jeske O."/>
            <person name="Meyerdierks A."/>
            <person name="Storesund J.E."/>
            <person name="Kallscheuer N."/>
            <person name="Luecker S."/>
            <person name="Lage O.M."/>
            <person name="Pohl T."/>
            <person name="Merkel B.J."/>
            <person name="Hornburger P."/>
            <person name="Mueller R.-W."/>
            <person name="Bruemmer F."/>
            <person name="Labrenz M."/>
            <person name="Spormann A.M."/>
            <person name="Op den Camp H."/>
            <person name="Overmann J."/>
            <person name="Amann R."/>
            <person name="Jetten M.S.M."/>
            <person name="Mascher T."/>
            <person name="Medema M.H."/>
            <person name="Devos D.P."/>
            <person name="Kaster A.-K."/>
            <person name="Ovreas L."/>
            <person name="Rohde M."/>
            <person name="Galperin M.Y."/>
            <person name="Jogler C."/>
        </authorList>
    </citation>
    <scope>NUCLEOTIDE SEQUENCE [LARGE SCALE GENOMIC DNA]</scope>
    <source>
        <strain evidence="8 9">Mal4</strain>
    </source>
</reference>
<evidence type="ECO:0000256" key="5">
    <source>
        <dbReference type="ARBA" id="ARBA00022989"/>
    </source>
</evidence>
<keyword evidence="6 7" id="KW-0472">Membrane</keyword>
<dbReference type="EMBL" id="CP036275">
    <property type="protein sequence ID" value="QDU40692.1"/>
    <property type="molecule type" value="Genomic_DNA"/>
</dbReference>
<accession>A0A517ZDX6</accession>
<evidence type="ECO:0000256" key="6">
    <source>
        <dbReference type="ARBA" id="ARBA00023136"/>
    </source>
</evidence>
<feature type="transmembrane region" description="Helical" evidence="7">
    <location>
        <begin position="49"/>
        <end position="68"/>
    </location>
</feature>
<keyword evidence="8" id="KW-0969">Cilium</keyword>
<dbReference type="PRINTS" id="PR00952">
    <property type="entry name" value="TYPE3IMQPROT"/>
</dbReference>
<proteinExistence type="inferred from homology"/>
<evidence type="ECO:0000256" key="7">
    <source>
        <dbReference type="SAM" id="Phobius"/>
    </source>
</evidence>
<evidence type="ECO:0000256" key="2">
    <source>
        <dbReference type="ARBA" id="ARBA00006156"/>
    </source>
</evidence>
<keyword evidence="9" id="KW-1185">Reference proteome</keyword>
<evidence type="ECO:0000313" key="9">
    <source>
        <dbReference type="Proteomes" id="UP000320496"/>
    </source>
</evidence>
<evidence type="ECO:0000256" key="3">
    <source>
        <dbReference type="ARBA" id="ARBA00022475"/>
    </source>
</evidence>
<evidence type="ECO:0000313" key="8">
    <source>
        <dbReference type="EMBL" id="QDU40692.1"/>
    </source>
</evidence>
<organism evidence="8 9">
    <name type="scientific">Maioricimonas rarisocia</name>
    <dbReference type="NCBI Taxonomy" id="2528026"/>
    <lineage>
        <taxon>Bacteria</taxon>
        <taxon>Pseudomonadati</taxon>
        <taxon>Planctomycetota</taxon>
        <taxon>Planctomycetia</taxon>
        <taxon>Planctomycetales</taxon>
        <taxon>Planctomycetaceae</taxon>
        <taxon>Maioricimonas</taxon>
    </lineage>
</organism>
<dbReference type="Proteomes" id="UP000320496">
    <property type="component" value="Chromosome"/>
</dbReference>
<dbReference type="InterPro" id="IPR002191">
    <property type="entry name" value="Bac_export_3"/>
</dbReference>
<keyword evidence="8" id="KW-0966">Cell projection</keyword>
<comment type="similarity">
    <text evidence="2">Belongs to the FliQ/MopD/SpaQ family.</text>
</comment>
<protein>
    <submittedName>
        <fullName evidence="8">Flagellar biosynthetic protein FliQ</fullName>
    </submittedName>
</protein>
<keyword evidence="3" id="KW-1003">Cell membrane</keyword>
<keyword evidence="8" id="KW-0282">Flagellum</keyword>
<keyword evidence="5 7" id="KW-1133">Transmembrane helix</keyword>
<dbReference type="PANTHER" id="PTHR34040:SF2">
    <property type="entry name" value="FLAGELLAR BIOSYNTHETIC PROTEIN FLIQ"/>
    <property type="match status" value="1"/>
</dbReference>
<name>A0A517ZDX6_9PLAN</name>
<dbReference type="AlphaFoldDB" id="A0A517ZDX6"/>
<dbReference type="KEGG" id="mri:Mal4_50500"/>
<evidence type="ECO:0000256" key="1">
    <source>
        <dbReference type="ARBA" id="ARBA00004651"/>
    </source>
</evidence>
<dbReference type="RefSeq" id="WP_145371961.1">
    <property type="nucleotide sequence ID" value="NZ_CP036275.1"/>
</dbReference>
<comment type="subcellular location">
    <subcellularLocation>
        <location evidence="1">Cell membrane</location>
        <topology evidence="1">Multi-pass membrane protein</topology>
    </subcellularLocation>
</comment>
<dbReference type="Pfam" id="PF01313">
    <property type="entry name" value="Bac_export_3"/>
    <property type="match status" value="1"/>
</dbReference>